<dbReference type="EMBL" id="CP034171">
    <property type="protein sequence ID" value="AZI21355.1"/>
    <property type="molecule type" value="Genomic_DNA"/>
</dbReference>
<sequence>MKKLFSVAAIVSAAIFGFSNANAQAYKTGLGIMVDVGDGGTLVGPHIKHFFNANSALEGDVLFGSGVTAVQALYQYNSAFAGASGLNWYVGAGPGIAFGNNGGDSAFYLTPTLGLDYKIAGAPLAVSADWRPKFFLSDGGGSSVGRFGLGFKFTF</sequence>
<organism evidence="2 3">
    <name type="scientific">Chryseobacterium taklimakanense</name>
    <dbReference type="NCBI Taxonomy" id="536441"/>
    <lineage>
        <taxon>Bacteria</taxon>
        <taxon>Pseudomonadati</taxon>
        <taxon>Bacteroidota</taxon>
        <taxon>Flavobacteriia</taxon>
        <taxon>Flavobacteriales</taxon>
        <taxon>Weeksellaceae</taxon>
        <taxon>Chryseobacterium group</taxon>
        <taxon>Chryseobacterium</taxon>
    </lineage>
</organism>
<gene>
    <name evidence="2" type="ORF">EIH08_12240</name>
</gene>
<protein>
    <recommendedName>
        <fullName evidence="4">Outer membrane protein beta-barrel domain-containing protein</fullName>
    </recommendedName>
</protein>
<dbReference type="RefSeq" id="WP_124785532.1">
    <property type="nucleotide sequence ID" value="NZ_CP034171.1"/>
</dbReference>
<keyword evidence="1" id="KW-0732">Signal</keyword>
<feature type="chain" id="PRO_5018222409" description="Outer membrane protein beta-barrel domain-containing protein" evidence="1">
    <location>
        <begin position="24"/>
        <end position="155"/>
    </location>
</feature>
<feature type="signal peptide" evidence="1">
    <location>
        <begin position="1"/>
        <end position="23"/>
    </location>
</feature>
<reference evidence="3" key="1">
    <citation type="submission" date="2018-11" db="EMBL/GenBank/DDBJ databases">
        <title>Proposal to divide the Flavobacteriaceae and reorganize its genera based on Amino Acid Identity values calculated from whole genome sequences.</title>
        <authorList>
            <person name="Nicholson A.C."/>
            <person name="Gulvik C.A."/>
            <person name="Whitney A.M."/>
            <person name="Humrighouse B.W."/>
            <person name="Bell M."/>
            <person name="Holmes B."/>
            <person name="Steigerwalt A.B."/>
            <person name="Villarma A."/>
            <person name="Sheth M."/>
            <person name="Batra D."/>
            <person name="Pryor J."/>
            <person name="Bernardet J.-F."/>
            <person name="Hugo C."/>
            <person name="Kampfer P."/>
            <person name="Newman J.D."/>
            <person name="McQuiston J.R."/>
        </authorList>
    </citation>
    <scope>NUCLEOTIDE SEQUENCE [LARGE SCALE GENOMIC DNA]</scope>
    <source>
        <strain evidence="3">H4753</strain>
    </source>
</reference>
<evidence type="ECO:0000313" key="3">
    <source>
        <dbReference type="Proteomes" id="UP000282297"/>
    </source>
</evidence>
<dbReference type="AlphaFoldDB" id="A0A3G8WJJ9"/>
<evidence type="ECO:0000256" key="1">
    <source>
        <dbReference type="SAM" id="SignalP"/>
    </source>
</evidence>
<name>A0A3G8WJJ9_9FLAO</name>
<dbReference type="Proteomes" id="UP000282297">
    <property type="component" value="Chromosome"/>
</dbReference>
<evidence type="ECO:0000313" key="2">
    <source>
        <dbReference type="EMBL" id="AZI21355.1"/>
    </source>
</evidence>
<evidence type="ECO:0008006" key="4">
    <source>
        <dbReference type="Google" id="ProtNLM"/>
    </source>
</evidence>
<proteinExistence type="predicted"/>
<accession>A0A3G8WJJ9</accession>